<protein>
    <submittedName>
        <fullName evidence="1">Uncharacterized protein</fullName>
    </submittedName>
</protein>
<name>A0AAD7K2L8_9AGAR</name>
<gene>
    <name evidence="1" type="ORF">DFH07DRAFT_1056609</name>
</gene>
<dbReference type="Proteomes" id="UP001215280">
    <property type="component" value="Unassembled WGS sequence"/>
</dbReference>
<evidence type="ECO:0000313" key="1">
    <source>
        <dbReference type="EMBL" id="KAJ7776984.1"/>
    </source>
</evidence>
<keyword evidence="2" id="KW-1185">Reference proteome</keyword>
<evidence type="ECO:0000313" key="2">
    <source>
        <dbReference type="Proteomes" id="UP001215280"/>
    </source>
</evidence>
<dbReference type="AlphaFoldDB" id="A0AAD7K2L8"/>
<dbReference type="EMBL" id="JARJLG010000011">
    <property type="protein sequence ID" value="KAJ7776984.1"/>
    <property type="molecule type" value="Genomic_DNA"/>
</dbReference>
<accession>A0AAD7K2L8</accession>
<proteinExistence type="predicted"/>
<comment type="caution">
    <text evidence="1">The sequence shown here is derived from an EMBL/GenBank/DDBJ whole genome shotgun (WGS) entry which is preliminary data.</text>
</comment>
<organism evidence="1 2">
    <name type="scientific">Mycena maculata</name>
    <dbReference type="NCBI Taxonomy" id="230809"/>
    <lineage>
        <taxon>Eukaryota</taxon>
        <taxon>Fungi</taxon>
        <taxon>Dikarya</taxon>
        <taxon>Basidiomycota</taxon>
        <taxon>Agaricomycotina</taxon>
        <taxon>Agaricomycetes</taxon>
        <taxon>Agaricomycetidae</taxon>
        <taxon>Agaricales</taxon>
        <taxon>Marasmiineae</taxon>
        <taxon>Mycenaceae</taxon>
        <taxon>Mycena</taxon>
    </lineage>
</organism>
<reference evidence="1" key="1">
    <citation type="submission" date="2023-03" db="EMBL/GenBank/DDBJ databases">
        <title>Massive genome expansion in bonnet fungi (Mycena s.s.) driven by repeated elements and novel gene families across ecological guilds.</title>
        <authorList>
            <consortium name="Lawrence Berkeley National Laboratory"/>
            <person name="Harder C.B."/>
            <person name="Miyauchi S."/>
            <person name="Viragh M."/>
            <person name="Kuo A."/>
            <person name="Thoen E."/>
            <person name="Andreopoulos B."/>
            <person name="Lu D."/>
            <person name="Skrede I."/>
            <person name="Drula E."/>
            <person name="Henrissat B."/>
            <person name="Morin E."/>
            <person name="Kohler A."/>
            <person name="Barry K."/>
            <person name="LaButti K."/>
            <person name="Morin E."/>
            <person name="Salamov A."/>
            <person name="Lipzen A."/>
            <person name="Mereny Z."/>
            <person name="Hegedus B."/>
            <person name="Baldrian P."/>
            <person name="Stursova M."/>
            <person name="Weitz H."/>
            <person name="Taylor A."/>
            <person name="Grigoriev I.V."/>
            <person name="Nagy L.G."/>
            <person name="Martin F."/>
            <person name="Kauserud H."/>
        </authorList>
    </citation>
    <scope>NUCLEOTIDE SEQUENCE</scope>
    <source>
        <strain evidence="1">CBHHK188m</strain>
    </source>
</reference>
<sequence>MAAYPWPQAIMYPFESLPDGAQDTEFYGPYNKLLYHLFPADTNFVVSPGVYPPRNTDPAVEFTVFYNHMPVLLLQIKPPDHLRWASAREQADTENRRRLRDLVPLCPLPKLYALSAFGTKLRFYAAANEGIDPPASPLDARNFVADTIPASRWNSDILEEEGANLLKQTVAEIIARIYLADDYD</sequence>